<dbReference type="Gene3D" id="2.40.160.10">
    <property type="entry name" value="Porin"/>
    <property type="match status" value="1"/>
</dbReference>
<evidence type="ECO:0000256" key="2">
    <source>
        <dbReference type="ARBA" id="ARBA00022448"/>
    </source>
</evidence>
<dbReference type="RefSeq" id="WP_004247531.1">
    <property type="nucleotide sequence ID" value="NZ_ABFCQN020000008.1"/>
</dbReference>
<dbReference type="GeneID" id="6803688"/>
<evidence type="ECO:0000256" key="4">
    <source>
        <dbReference type="SAM" id="SignalP"/>
    </source>
</evidence>
<dbReference type="OrthoDB" id="5579297at2"/>
<evidence type="ECO:0000313" key="9">
    <source>
        <dbReference type="Proteomes" id="UP000195540"/>
    </source>
</evidence>
<organism evidence="5">
    <name type="scientific">Proteus mirabilis</name>
    <dbReference type="NCBI Taxonomy" id="584"/>
    <lineage>
        <taxon>Bacteria</taxon>
        <taxon>Pseudomonadati</taxon>
        <taxon>Pseudomonadota</taxon>
        <taxon>Gammaproteobacteria</taxon>
        <taxon>Enterobacterales</taxon>
        <taxon>Morganellaceae</taxon>
        <taxon>Proteus</taxon>
    </lineage>
</organism>
<dbReference type="Pfam" id="PF03573">
    <property type="entry name" value="OprD"/>
    <property type="match status" value="1"/>
</dbReference>
<dbReference type="Proteomes" id="UP001171165">
    <property type="component" value="Unassembled WGS sequence"/>
</dbReference>
<proteinExistence type="inferred from homology"/>
<comment type="similarity">
    <text evidence="1">Belongs to the outer membrane porin (Opr) (TC 1.B.25) family.</text>
</comment>
<reference evidence="5" key="1">
    <citation type="submission" date="2014-06" db="EMBL/GenBank/DDBJ databases">
        <authorList>
            <person name="Tsai Y.-L."/>
            <person name="Wang M.-C."/>
            <person name="Hsueh P.-R."/>
            <person name="Liu M.-C."/>
            <person name="Hu R.-M."/>
            <person name="Wu Y.-J."/>
            <person name="Liaw S.-J."/>
        </authorList>
    </citation>
    <scope>NUCLEOTIDE SEQUENCE</scope>
    <source>
        <strain evidence="5">N2</strain>
    </source>
</reference>
<evidence type="ECO:0000313" key="7">
    <source>
        <dbReference type="EMBL" id="EKW9775367.1"/>
    </source>
</evidence>
<dbReference type="AlphaFoldDB" id="A0A094Y9T4"/>
<dbReference type="DNASU" id="6803688"/>
<reference evidence="8 10" key="4">
    <citation type="submission" date="2018-06" db="EMBL/GenBank/DDBJ databases">
        <authorList>
            <consortium name="Pathogen Informatics"/>
            <person name="Doyle S."/>
        </authorList>
    </citation>
    <scope>NUCLEOTIDE SEQUENCE [LARGE SCALE GENOMIC DNA]</scope>
    <source>
        <strain evidence="8 10">NCTC10975</strain>
    </source>
</reference>
<feature type="signal peptide" evidence="4">
    <location>
        <begin position="1"/>
        <end position="28"/>
    </location>
</feature>
<keyword evidence="3 4" id="KW-0732">Signal</keyword>
<dbReference type="Proteomes" id="UP000251485">
    <property type="component" value="Unassembled WGS sequence"/>
</dbReference>
<reference evidence="5" key="2">
    <citation type="journal article" date="2015" name="PLoS ONE">
        <title>Overexpression of an Outer Membrane Protein Associated with Decreased Susceptibility to Carbapenems in Proteus mirabilis.</title>
        <authorList>
            <person name="Tsai Y.L."/>
            <person name="Wang M.C."/>
            <person name="Hsueh P.R."/>
            <person name="Liu M.C."/>
            <person name="Hu R.M."/>
            <person name="Wu Y.J."/>
            <person name="Liaw S.J."/>
        </authorList>
    </citation>
    <scope>NUCLEOTIDE SEQUENCE</scope>
    <source>
        <strain evidence="5">N2</strain>
    </source>
</reference>
<dbReference type="KEGG" id="pvl:AOB99_05085"/>
<reference evidence="6 9" key="3">
    <citation type="submission" date="2017-05" db="EMBL/GenBank/DDBJ databases">
        <title>Whole genome sequencing of Proteus mirabilis AR_0155.</title>
        <authorList>
            <person name="Conlan S."/>
            <person name="Thomas P.J."/>
            <person name="Mullikin J."/>
            <person name="Frank K.M."/>
            <person name="Segre J.A."/>
        </authorList>
    </citation>
    <scope>NUCLEOTIDE SEQUENCE [LARGE SCALE GENOMIC DNA]</scope>
    <source>
        <strain evidence="6 9">AR_0155</strain>
    </source>
</reference>
<dbReference type="SMR" id="A0A094Y9T4"/>
<dbReference type="EMBL" id="ABKSPD020000003">
    <property type="protein sequence ID" value="EKW9775367.1"/>
    <property type="molecule type" value="Genomic_DNA"/>
</dbReference>
<dbReference type="InterPro" id="IPR005318">
    <property type="entry name" value="OM_porin_bac"/>
</dbReference>
<evidence type="ECO:0000313" key="6">
    <source>
        <dbReference type="EMBL" id="ARX35648.1"/>
    </source>
</evidence>
<dbReference type="InterPro" id="IPR023614">
    <property type="entry name" value="Porin_dom_sf"/>
</dbReference>
<evidence type="ECO:0000256" key="3">
    <source>
        <dbReference type="ARBA" id="ARBA00022729"/>
    </source>
</evidence>
<dbReference type="STRING" id="584.AOUC001_13100"/>
<dbReference type="PATRIC" id="fig|584.106.peg.1039"/>
<dbReference type="OMA" id="LHYTQYD"/>
<reference evidence="7" key="5">
    <citation type="submission" date="2023-06" db="EMBL/GenBank/DDBJ databases">
        <authorList>
            <consortium name="Clinical and Environmental Microbiology Branch: Whole genome sequencing antimicrobial resistance pathogens in the healthcare setting"/>
        </authorList>
    </citation>
    <scope>NUCLEOTIDE SEQUENCE</scope>
    <source>
        <strain evidence="7">Microbial</strain>
    </source>
</reference>
<gene>
    <name evidence="5" type="primary">impR</name>
    <name evidence="6" type="synonym">chiP</name>
    <name evidence="6" type="ORF">AM402_16285</name>
    <name evidence="8" type="ORF">NCTC10975_02632</name>
    <name evidence="7" type="ORF">PW210_001168</name>
</gene>
<feature type="chain" id="PRO_5015031592" evidence="4">
    <location>
        <begin position="29"/>
        <end position="464"/>
    </location>
</feature>
<dbReference type="GO" id="GO:0016020">
    <property type="term" value="C:membrane"/>
    <property type="evidence" value="ECO:0007669"/>
    <property type="project" value="InterPro"/>
</dbReference>
<dbReference type="PANTHER" id="PTHR34596:SF2">
    <property type="entry name" value="CHITOPORIN"/>
    <property type="match status" value="1"/>
</dbReference>
<dbReference type="EMBL" id="CP021694">
    <property type="protein sequence ID" value="ARX35648.1"/>
    <property type="molecule type" value="Genomic_DNA"/>
</dbReference>
<dbReference type="NCBIfam" id="NF047822">
    <property type="entry name" value="ChporEntbacChiP"/>
    <property type="match status" value="1"/>
</dbReference>
<protein>
    <submittedName>
        <fullName evidence="6">Chitoporin</fullName>
    </submittedName>
    <submittedName>
        <fullName evidence="7">OprD family outer membrane porin</fullName>
    </submittedName>
    <submittedName>
        <fullName evidence="5">OprD-like porin</fullName>
    </submittedName>
    <submittedName>
        <fullName evidence="8">Outer membrane porin, OprD family</fullName>
    </submittedName>
</protein>
<dbReference type="PANTHER" id="PTHR34596">
    <property type="entry name" value="CHITOPORIN"/>
    <property type="match status" value="1"/>
</dbReference>
<evidence type="ECO:0000313" key="5">
    <source>
        <dbReference type="EMBL" id="AIS22013.1"/>
    </source>
</evidence>
<evidence type="ECO:0000313" key="10">
    <source>
        <dbReference type="Proteomes" id="UP000251485"/>
    </source>
</evidence>
<evidence type="ECO:0000313" key="8">
    <source>
        <dbReference type="EMBL" id="SPY96894.1"/>
    </source>
</evidence>
<name>A0A094Y9T4_PROMI</name>
<accession>A0A094Y9T4</accession>
<dbReference type="EMBL" id="KM006423">
    <property type="protein sequence ID" value="AIS22013.1"/>
    <property type="molecule type" value="Genomic_DNA"/>
</dbReference>
<sequence length="464" mass="52532">MVMQHAKPGRVALAVMGALLVTALPAKMSYAEGFIDDSTLTGGIYYWQRDRDRKELTPNSPDYGKYKANLHHSTFNANLDFSSGYLGDFFGIDLAAFGAVELNNSGPAAPNEIGFSDAKSRWDEKWTGDRSGVSIYKAAAKFKLGHFWAQGGYIQPKGQTLLRPHWSFLPGTYRGAEAGAVFDFDKNGELSFSYMWTDEYKAPWYRNMYNFRKADLETNISYLHSFGAKYDFKNSLVLEAAFGQADGYIDQYFGKVSYDFPIANNTLKTSYQFYGAKDKVTGGGINDVYDGLAWLQAFTLGYTYNVFDFKVEGTWVKAEGNQGYFLQRMTPGWATSNGRLDIWWDGRSDFNANGEKALYAGVMYDLKNWDLPGWAIGTSYVYAWDAKPSSNPIYDQSKRIRESAWNADIMYTVQEGRAKGTLFKLHYTRYDNHSDIPSYEGGFGNIFQDEKDVKFNVIMPFTIF</sequence>
<keyword evidence="2" id="KW-0813">Transport</keyword>
<dbReference type="GO" id="GO:0015288">
    <property type="term" value="F:porin activity"/>
    <property type="evidence" value="ECO:0007669"/>
    <property type="project" value="TreeGrafter"/>
</dbReference>
<dbReference type="GO" id="GO:0015772">
    <property type="term" value="P:oligosaccharide transport"/>
    <property type="evidence" value="ECO:0007669"/>
    <property type="project" value="TreeGrafter"/>
</dbReference>
<dbReference type="EMBL" id="UAUE01000020">
    <property type="protein sequence ID" value="SPY96894.1"/>
    <property type="molecule type" value="Genomic_DNA"/>
</dbReference>
<evidence type="ECO:0000256" key="1">
    <source>
        <dbReference type="ARBA" id="ARBA00009075"/>
    </source>
</evidence>
<dbReference type="InterPro" id="IPR058075">
    <property type="entry name" value="Chitoporin"/>
</dbReference>
<dbReference type="Proteomes" id="UP000195540">
    <property type="component" value="Chromosome"/>
</dbReference>